<comment type="caution">
    <text evidence="3">The sequence shown here is derived from an EMBL/GenBank/DDBJ whole genome shotgun (WGS) entry which is preliminary data.</text>
</comment>
<dbReference type="GO" id="GO:0030247">
    <property type="term" value="F:polysaccharide binding"/>
    <property type="evidence" value="ECO:0007669"/>
    <property type="project" value="UniProtKB-UniRule"/>
</dbReference>
<dbReference type="Pfam" id="PF00553">
    <property type="entry name" value="CBM_2"/>
    <property type="match status" value="1"/>
</dbReference>
<feature type="signal peptide" evidence="1">
    <location>
        <begin position="1"/>
        <end position="22"/>
    </location>
</feature>
<protein>
    <recommendedName>
        <fullName evidence="2">CBM2 domain-containing protein</fullName>
    </recommendedName>
</protein>
<keyword evidence="1" id="KW-0732">Signal</keyword>
<dbReference type="InterPro" id="IPR012291">
    <property type="entry name" value="CBM2_carb-bd_dom_sf"/>
</dbReference>
<dbReference type="InterPro" id="IPR008965">
    <property type="entry name" value="CBM2/CBM3_carb-bd_dom_sf"/>
</dbReference>
<organism evidence="3 4">
    <name type="scientific">Paractinoplanes rishiriensis</name>
    <dbReference type="NCBI Taxonomy" id="1050105"/>
    <lineage>
        <taxon>Bacteria</taxon>
        <taxon>Bacillati</taxon>
        <taxon>Actinomycetota</taxon>
        <taxon>Actinomycetes</taxon>
        <taxon>Micromonosporales</taxon>
        <taxon>Micromonosporaceae</taxon>
        <taxon>Paractinoplanes</taxon>
    </lineage>
</organism>
<evidence type="ECO:0000259" key="2">
    <source>
        <dbReference type="PROSITE" id="PS51173"/>
    </source>
</evidence>
<proteinExistence type="predicted"/>
<evidence type="ECO:0000313" key="4">
    <source>
        <dbReference type="Proteomes" id="UP000636960"/>
    </source>
</evidence>
<dbReference type="AlphaFoldDB" id="A0A919MRV8"/>
<dbReference type="Proteomes" id="UP000636960">
    <property type="component" value="Unassembled WGS sequence"/>
</dbReference>
<dbReference type="RefSeq" id="WP_203778842.1">
    <property type="nucleotide sequence ID" value="NZ_BOMV01000005.1"/>
</dbReference>
<evidence type="ECO:0000313" key="3">
    <source>
        <dbReference type="EMBL" id="GIE92993.1"/>
    </source>
</evidence>
<sequence>MNKKRLIIPVAVTVVGAATALAGIVRADAAEVPACTVTYAVGNRWSDGFTGNVTIRNTGTTAVTGWTLGFDLGAGQRLAGGWHGRWAQSGRAVTVTDMGWNARITAGESVTVGFSGTSKAGDPSPAGFRLNEAACAVYLSSG</sequence>
<feature type="chain" id="PRO_5038875705" description="CBM2 domain-containing protein" evidence="1">
    <location>
        <begin position="23"/>
        <end position="142"/>
    </location>
</feature>
<evidence type="ECO:0000256" key="1">
    <source>
        <dbReference type="SAM" id="SignalP"/>
    </source>
</evidence>
<dbReference type="GO" id="GO:0004553">
    <property type="term" value="F:hydrolase activity, hydrolyzing O-glycosyl compounds"/>
    <property type="evidence" value="ECO:0007669"/>
    <property type="project" value="InterPro"/>
</dbReference>
<name>A0A919MRV8_9ACTN</name>
<gene>
    <name evidence="3" type="ORF">Ari01nite_04580</name>
</gene>
<dbReference type="SUPFAM" id="SSF49384">
    <property type="entry name" value="Carbohydrate-binding domain"/>
    <property type="match status" value="1"/>
</dbReference>
<dbReference type="SMART" id="SM00637">
    <property type="entry name" value="CBD_II"/>
    <property type="match status" value="1"/>
</dbReference>
<keyword evidence="4" id="KW-1185">Reference proteome</keyword>
<dbReference type="EMBL" id="BOMV01000005">
    <property type="protein sequence ID" value="GIE92993.1"/>
    <property type="molecule type" value="Genomic_DNA"/>
</dbReference>
<feature type="domain" description="CBM2" evidence="2">
    <location>
        <begin position="28"/>
        <end position="138"/>
    </location>
</feature>
<dbReference type="GO" id="GO:0005975">
    <property type="term" value="P:carbohydrate metabolic process"/>
    <property type="evidence" value="ECO:0007669"/>
    <property type="project" value="InterPro"/>
</dbReference>
<dbReference type="Gene3D" id="2.60.40.290">
    <property type="match status" value="1"/>
</dbReference>
<reference evidence="3" key="1">
    <citation type="submission" date="2021-01" db="EMBL/GenBank/DDBJ databases">
        <title>Whole genome shotgun sequence of Actinoplanes rishiriensis NBRC 108556.</title>
        <authorList>
            <person name="Komaki H."/>
            <person name="Tamura T."/>
        </authorList>
    </citation>
    <scope>NUCLEOTIDE SEQUENCE</scope>
    <source>
        <strain evidence="3">NBRC 108556</strain>
    </source>
</reference>
<accession>A0A919MRV8</accession>
<dbReference type="PROSITE" id="PS51173">
    <property type="entry name" value="CBM2"/>
    <property type="match status" value="1"/>
</dbReference>
<dbReference type="InterPro" id="IPR001919">
    <property type="entry name" value="CBD2"/>
</dbReference>